<keyword evidence="2" id="KW-1185">Reference proteome</keyword>
<evidence type="ECO:0000313" key="1">
    <source>
        <dbReference type="EMBL" id="CAK9265894.1"/>
    </source>
</evidence>
<name>A0ABP0WGG8_9BRYO</name>
<dbReference type="EMBL" id="OZ020113">
    <property type="protein sequence ID" value="CAK9265894.1"/>
    <property type="molecule type" value="Genomic_DNA"/>
</dbReference>
<protein>
    <submittedName>
        <fullName evidence="1">Uncharacterized protein</fullName>
    </submittedName>
</protein>
<organism evidence="1 2">
    <name type="scientific">Sphagnum jensenii</name>
    <dbReference type="NCBI Taxonomy" id="128206"/>
    <lineage>
        <taxon>Eukaryota</taxon>
        <taxon>Viridiplantae</taxon>
        <taxon>Streptophyta</taxon>
        <taxon>Embryophyta</taxon>
        <taxon>Bryophyta</taxon>
        <taxon>Sphagnophytina</taxon>
        <taxon>Sphagnopsida</taxon>
        <taxon>Sphagnales</taxon>
        <taxon>Sphagnaceae</taxon>
        <taxon>Sphagnum</taxon>
    </lineage>
</organism>
<accession>A0ABP0WGG8</accession>
<reference evidence="1" key="1">
    <citation type="submission" date="2024-02" db="EMBL/GenBank/DDBJ databases">
        <authorList>
            <consortium name="ELIXIR-Norway"/>
            <consortium name="Elixir Norway"/>
        </authorList>
    </citation>
    <scope>NUCLEOTIDE SEQUENCE</scope>
</reference>
<proteinExistence type="predicted"/>
<dbReference type="Proteomes" id="UP001497444">
    <property type="component" value="Chromosome 18"/>
</dbReference>
<evidence type="ECO:0000313" key="2">
    <source>
        <dbReference type="Proteomes" id="UP001497444"/>
    </source>
</evidence>
<gene>
    <name evidence="1" type="ORF">CSSPJE1EN1_LOCUS11372</name>
</gene>
<sequence length="87" mass="9866">MQVGAGAHPANEMLGNIRYIGSAIAMHRHRAPNRPSIHRLFRIALAPLVHRLSGDEEASSSPRYVVYIWKEGSWPLGEEEENHTYVY</sequence>